<protein>
    <submittedName>
        <fullName evidence="3">Putative glycosyltransferase</fullName>
    </submittedName>
</protein>
<accession>M5PWR9</accession>
<proteinExistence type="predicted"/>
<gene>
    <name evidence="3" type="ORF">PCS_00728</name>
</gene>
<keyword evidence="1" id="KW-0472">Membrane</keyword>
<keyword evidence="1" id="KW-1133">Transmembrane helix</keyword>
<evidence type="ECO:0000313" key="3">
    <source>
        <dbReference type="EMBL" id="EMG38430.1"/>
    </source>
</evidence>
<organism evidence="3 4">
    <name type="scientific">Desulfocurvibacter africanus PCS</name>
    <dbReference type="NCBI Taxonomy" id="1262666"/>
    <lineage>
        <taxon>Bacteria</taxon>
        <taxon>Pseudomonadati</taxon>
        <taxon>Thermodesulfobacteriota</taxon>
        <taxon>Desulfovibrionia</taxon>
        <taxon>Desulfovibrionales</taxon>
        <taxon>Desulfovibrionaceae</taxon>
        <taxon>Desulfocurvibacter</taxon>
    </lineage>
</organism>
<dbReference type="SUPFAM" id="SSF53448">
    <property type="entry name" value="Nucleotide-diphospho-sugar transferases"/>
    <property type="match status" value="1"/>
</dbReference>
<dbReference type="PANTHER" id="PTHR43685:SF2">
    <property type="entry name" value="GLYCOSYLTRANSFERASE 2-LIKE DOMAIN-CONTAINING PROTEIN"/>
    <property type="match status" value="1"/>
</dbReference>
<dbReference type="Proteomes" id="UP000011922">
    <property type="component" value="Unassembled WGS sequence"/>
</dbReference>
<dbReference type="AlphaFoldDB" id="M5PWR9"/>
<dbReference type="Pfam" id="PF00535">
    <property type="entry name" value="Glycos_transf_2"/>
    <property type="match status" value="1"/>
</dbReference>
<keyword evidence="1" id="KW-0812">Transmembrane</keyword>
<sequence>MGVELHICLLVTTRGRIDVLVRLLNSLVLQNHRHFHVILGDQNPTGFLAPLLASYRDTLRIERHPIPESSLSRARNLLIPHAHGDIIALTDDDCHYAPDCLSRVAKAFLASPEIGILCATPCETLQRGTVQQAHNTTRPISRYGIFRSCPSWVLFFSAAAFRSVGKFDENLGVGAPTPSQSGEETDFALRVMARGARAFRLATAHVFHDSVTITPAMMERTRRYGIGRMTVLIKHGFPLWFILANLLFPLAQFAICVLRRTSQHALLHWQTFRGRLQGLLHP</sequence>
<dbReference type="RefSeq" id="WP_005984177.1">
    <property type="nucleotide sequence ID" value="NZ_AOSV01000004.1"/>
</dbReference>
<comment type="caution">
    <text evidence="3">The sequence shown here is derived from an EMBL/GenBank/DDBJ whole genome shotgun (WGS) entry which is preliminary data.</text>
</comment>
<feature type="transmembrane region" description="Helical" evidence="1">
    <location>
        <begin position="237"/>
        <end position="258"/>
    </location>
</feature>
<dbReference type="EMBL" id="AOSV01000004">
    <property type="protein sequence ID" value="EMG38430.1"/>
    <property type="molecule type" value="Genomic_DNA"/>
</dbReference>
<dbReference type="InterPro" id="IPR050834">
    <property type="entry name" value="Glycosyltransf_2"/>
</dbReference>
<dbReference type="PANTHER" id="PTHR43685">
    <property type="entry name" value="GLYCOSYLTRANSFERASE"/>
    <property type="match status" value="1"/>
</dbReference>
<dbReference type="InterPro" id="IPR029044">
    <property type="entry name" value="Nucleotide-diphossugar_trans"/>
</dbReference>
<evidence type="ECO:0000259" key="2">
    <source>
        <dbReference type="Pfam" id="PF00535"/>
    </source>
</evidence>
<dbReference type="CDD" id="cd00761">
    <property type="entry name" value="Glyco_tranf_GTA_type"/>
    <property type="match status" value="1"/>
</dbReference>
<dbReference type="Gene3D" id="3.90.550.10">
    <property type="entry name" value="Spore Coat Polysaccharide Biosynthesis Protein SpsA, Chain A"/>
    <property type="match status" value="1"/>
</dbReference>
<keyword evidence="3" id="KW-0808">Transferase</keyword>
<dbReference type="InterPro" id="IPR001173">
    <property type="entry name" value="Glyco_trans_2-like"/>
</dbReference>
<feature type="domain" description="Glycosyltransferase 2-like" evidence="2">
    <location>
        <begin position="9"/>
        <end position="147"/>
    </location>
</feature>
<reference evidence="3 4" key="1">
    <citation type="journal article" date="2013" name="Genome Announc.">
        <title>Draft Genome Sequence for Desulfovibrio africanus Strain PCS.</title>
        <authorList>
            <person name="Brown S.D."/>
            <person name="Utturkar S.M."/>
            <person name="Arkin A.P."/>
            <person name="Deutschbauer A.M."/>
            <person name="Elias D.A."/>
            <person name="Hazen T.C."/>
            <person name="Chakraborty R."/>
        </authorList>
    </citation>
    <scope>NUCLEOTIDE SEQUENCE [LARGE SCALE GENOMIC DNA]</scope>
    <source>
        <strain evidence="3 4">PCS</strain>
    </source>
</reference>
<evidence type="ECO:0000313" key="4">
    <source>
        <dbReference type="Proteomes" id="UP000011922"/>
    </source>
</evidence>
<dbReference type="GO" id="GO:0016740">
    <property type="term" value="F:transferase activity"/>
    <property type="evidence" value="ECO:0007669"/>
    <property type="project" value="UniProtKB-KW"/>
</dbReference>
<name>M5PWR9_DESAF</name>
<evidence type="ECO:0000256" key="1">
    <source>
        <dbReference type="SAM" id="Phobius"/>
    </source>
</evidence>